<organism evidence="1">
    <name type="scientific">Cyprideis torosa</name>
    <dbReference type="NCBI Taxonomy" id="163714"/>
    <lineage>
        <taxon>Eukaryota</taxon>
        <taxon>Metazoa</taxon>
        <taxon>Ecdysozoa</taxon>
        <taxon>Arthropoda</taxon>
        <taxon>Crustacea</taxon>
        <taxon>Oligostraca</taxon>
        <taxon>Ostracoda</taxon>
        <taxon>Podocopa</taxon>
        <taxon>Podocopida</taxon>
        <taxon>Cytherocopina</taxon>
        <taxon>Cytheroidea</taxon>
        <taxon>Cytherideidae</taxon>
        <taxon>Cyprideis</taxon>
    </lineage>
</organism>
<proteinExistence type="predicted"/>
<dbReference type="SUPFAM" id="SSF50494">
    <property type="entry name" value="Trypsin-like serine proteases"/>
    <property type="match status" value="1"/>
</dbReference>
<dbReference type="AlphaFoldDB" id="A0A7R8WYI6"/>
<sequence>MRILNGYDSHLGGMRCYATGWGRDNPSSGTLPSTLKYRKLTALSDNQCRPYITGYVDEAHVCTWAPPSNIC</sequence>
<dbReference type="Gene3D" id="2.40.10.10">
    <property type="entry name" value="Trypsin-like serine proteases"/>
    <property type="match status" value="1"/>
</dbReference>
<dbReference type="InterPro" id="IPR009003">
    <property type="entry name" value="Peptidase_S1_PA"/>
</dbReference>
<gene>
    <name evidence="1" type="ORF">CTOB1V02_LOCUS15396</name>
</gene>
<dbReference type="Pfam" id="PF00089">
    <property type="entry name" value="Trypsin"/>
    <property type="match status" value="1"/>
</dbReference>
<feature type="non-terminal residue" evidence="1">
    <location>
        <position position="71"/>
    </location>
</feature>
<dbReference type="EMBL" id="OB689564">
    <property type="protein sequence ID" value="CAD7237581.1"/>
    <property type="molecule type" value="Genomic_DNA"/>
</dbReference>
<accession>A0A7R8WYI6</accession>
<dbReference type="InterPro" id="IPR043504">
    <property type="entry name" value="Peptidase_S1_PA_chymotrypsin"/>
</dbReference>
<dbReference type="GO" id="GO:0004252">
    <property type="term" value="F:serine-type endopeptidase activity"/>
    <property type="evidence" value="ECO:0007669"/>
    <property type="project" value="InterPro"/>
</dbReference>
<name>A0A7R8WYI6_9CRUS</name>
<reference evidence="1" key="1">
    <citation type="submission" date="2020-11" db="EMBL/GenBank/DDBJ databases">
        <authorList>
            <person name="Tran Van P."/>
        </authorList>
    </citation>
    <scope>NUCLEOTIDE SEQUENCE</scope>
</reference>
<dbReference type="InterPro" id="IPR001254">
    <property type="entry name" value="Trypsin_dom"/>
</dbReference>
<evidence type="ECO:0000313" key="1">
    <source>
        <dbReference type="EMBL" id="CAD7237581.1"/>
    </source>
</evidence>
<dbReference type="GO" id="GO:0006508">
    <property type="term" value="P:proteolysis"/>
    <property type="evidence" value="ECO:0007669"/>
    <property type="project" value="InterPro"/>
</dbReference>
<protein>
    <submittedName>
        <fullName evidence="1">Uncharacterized protein</fullName>
    </submittedName>
</protein>